<evidence type="ECO:0000313" key="2">
    <source>
        <dbReference type="EMBL" id="TQD84478.1"/>
    </source>
</evidence>
<dbReference type="Proteomes" id="UP000315295">
    <property type="component" value="Unassembled WGS sequence"/>
</dbReference>
<evidence type="ECO:0000313" key="3">
    <source>
        <dbReference type="Proteomes" id="UP000315295"/>
    </source>
</evidence>
<sequence>MGQIISNFARKVVEQKARDNIVADKVLIQMKKRFASVFCCYDSNSKPRVWKDWNEITAATKEARSAVITENNLI</sequence>
<dbReference type="EMBL" id="VIEB01000635">
    <property type="protein sequence ID" value="TQD84478.1"/>
    <property type="molecule type" value="Genomic_DNA"/>
</dbReference>
<dbReference type="STRING" id="106549.A0A540LDD2"/>
<proteinExistence type="predicted"/>
<reference evidence="2 3" key="1">
    <citation type="journal article" date="2019" name="G3 (Bethesda)">
        <title>Sequencing of a Wild Apple (Malus baccata) Genome Unravels the Differences Between Cultivated and Wild Apple Species Regarding Disease Resistance and Cold Tolerance.</title>
        <authorList>
            <person name="Chen X."/>
        </authorList>
    </citation>
    <scope>NUCLEOTIDE SEQUENCE [LARGE SCALE GENOMIC DNA]</scope>
    <source>
        <strain evidence="3">cv. Shandingzi</strain>
        <tissue evidence="2">Leaves</tissue>
    </source>
</reference>
<dbReference type="GO" id="GO:0016320">
    <property type="term" value="P:endoplasmic reticulum membrane fusion"/>
    <property type="evidence" value="ECO:0007669"/>
    <property type="project" value="TreeGrafter"/>
</dbReference>
<dbReference type="PANTHER" id="PTHR45923">
    <property type="entry name" value="PROTEIN SEY1"/>
    <property type="match status" value="1"/>
</dbReference>
<comment type="caution">
    <text evidence="2">The sequence shown here is derived from an EMBL/GenBank/DDBJ whole genome shotgun (WGS) entry which is preliminary data.</text>
</comment>
<dbReference type="PANTHER" id="PTHR45923:SF2">
    <property type="entry name" value="PROTEIN SEY1"/>
    <property type="match status" value="1"/>
</dbReference>
<organism evidence="2 3">
    <name type="scientific">Malus baccata</name>
    <name type="common">Siberian crab apple</name>
    <name type="synonym">Pyrus baccata</name>
    <dbReference type="NCBI Taxonomy" id="106549"/>
    <lineage>
        <taxon>Eukaryota</taxon>
        <taxon>Viridiplantae</taxon>
        <taxon>Streptophyta</taxon>
        <taxon>Embryophyta</taxon>
        <taxon>Tracheophyta</taxon>
        <taxon>Spermatophyta</taxon>
        <taxon>Magnoliopsida</taxon>
        <taxon>eudicotyledons</taxon>
        <taxon>Gunneridae</taxon>
        <taxon>Pentapetalae</taxon>
        <taxon>rosids</taxon>
        <taxon>fabids</taxon>
        <taxon>Rosales</taxon>
        <taxon>Rosaceae</taxon>
        <taxon>Amygdaloideae</taxon>
        <taxon>Maleae</taxon>
        <taxon>Malus</taxon>
    </lineage>
</organism>
<keyword evidence="3" id="KW-1185">Reference proteome</keyword>
<dbReference type="InterPro" id="IPR008803">
    <property type="entry name" value="RHD3/Sey1"/>
</dbReference>
<dbReference type="GO" id="GO:0003924">
    <property type="term" value="F:GTPase activity"/>
    <property type="evidence" value="ECO:0007669"/>
    <property type="project" value="TreeGrafter"/>
</dbReference>
<feature type="domain" description="Sey1/RHD3-like three-helix bundle" evidence="1">
    <location>
        <begin position="5"/>
        <end position="67"/>
    </location>
</feature>
<dbReference type="Pfam" id="PF20428">
    <property type="entry name" value="Sey1_3HB"/>
    <property type="match status" value="1"/>
</dbReference>
<dbReference type="GO" id="GO:0005783">
    <property type="term" value="C:endoplasmic reticulum"/>
    <property type="evidence" value="ECO:0007669"/>
    <property type="project" value="TreeGrafter"/>
</dbReference>
<evidence type="ECO:0000259" key="1">
    <source>
        <dbReference type="Pfam" id="PF20428"/>
    </source>
</evidence>
<protein>
    <recommendedName>
        <fullName evidence="1">Sey1/RHD3-like three-helix bundle domain-containing protein</fullName>
    </recommendedName>
</protein>
<gene>
    <name evidence="2" type="ORF">C1H46_029958</name>
</gene>
<name>A0A540LDD2_MALBA</name>
<accession>A0A540LDD2</accession>
<dbReference type="InterPro" id="IPR046758">
    <property type="entry name" value="Sey1/RHD3-like_3HB"/>
</dbReference>
<dbReference type="AlphaFoldDB" id="A0A540LDD2"/>